<gene>
    <name evidence="1" type="ORF">CTRU02_206958</name>
</gene>
<name>A0ACC3YZ95_COLTU</name>
<dbReference type="Proteomes" id="UP000805649">
    <property type="component" value="Unassembled WGS sequence"/>
</dbReference>
<protein>
    <submittedName>
        <fullName evidence="1">Uncharacterized protein</fullName>
    </submittedName>
</protein>
<proteinExistence type="predicted"/>
<accession>A0ACC3YZ95</accession>
<reference evidence="1 2" key="1">
    <citation type="journal article" date="2020" name="Phytopathology">
        <title>Genome Sequence Resources of Colletotrichum truncatum, C. plurivorum, C. musicola, and C. sojae: Four Species Pathogenic to Soybean (Glycine max).</title>
        <authorList>
            <person name="Rogerio F."/>
            <person name="Boufleur T.R."/>
            <person name="Ciampi-Guillardi M."/>
            <person name="Sukno S.A."/>
            <person name="Thon M.R."/>
            <person name="Massola Junior N.S."/>
            <person name="Baroncelli R."/>
        </authorList>
    </citation>
    <scope>NUCLEOTIDE SEQUENCE [LARGE SCALE GENOMIC DNA]</scope>
    <source>
        <strain evidence="1 2">CMES1059</strain>
    </source>
</reference>
<keyword evidence="2" id="KW-1185">Reference proteome</keyword>
<evidence type="ECO:0000313" key="2">
    <source>
        <dbReference type="Proteomes" id="UP000805649"/>
    </source>
</evidence>
<comment type="caution">
    <text evidence="1">The sequence shown here is derived from an EMBL/GenBank/DDBJ whole genome shotgun (WGS) entry which is preliminary data.</text>
</comment>
<dbReference type="EMBL" id="VUJX02000004">
    <property type="protein sequence ID" value="KAL0937227.1"/>
    <property type="molecule type" value="Genomic_DNA"/>
</dbReference>
<sequence length="79" mass="8571">MLTMYQSICLGRTSAALCNNNLSILWKCVRPNGENSGYTASCCPRDKTTFQQDGACCTENWSAFKSCCQAHSGYTALSG</sequence>
<evidence type="ECO:0000313" key="1">
    <source>
        <dbReference type="EMBL" id="KAL0937227.1"/>
    </source>
</evidence>
<organism evidence="1 2">
    <name type="scientific">Colletotrichum truncatum</name>
    <name type="common">Anthracnose fungus</name>
    <name type="synonym">Colletotrichum capsici</name>
    <dbReference type="NCBI Taxonomy" id="5467"/>
    <lineage>
        <taxon>Eukaryota</taxon>
        <taxon>Fungi</taxon>
        <taxon>Dikarya</taxon>
        <taxon>Ascomycota</taxon>
        <taxon>Pezizomycotina</taxon>
        <taxon>Sordariomycetes</taxon>
        <taxon>Hypocreomycetidae</taxon>
        <taxon>Glomerellales</taxon>
        <taxon>Glomerellaceae</taxon>
        <taxon>Colletotrichum</taxon>
        <taxon>Colletotrichum truncatum species complex</taxon>
    </lineage>
</organism>